<feature type="domain" description="HTH tetR-type" evidence="3">
    <location>
        <begin position="7"/>
        <end position="67"/>
    </location>
</feature>
<evidence type="ECO:0000313" key="4">
    <source>
        <dbReference type="EMBL" id="MFB5763172.1"/>
    </source>
</evidence>
<dbReference type="RefSeq" id="WP_375522226.1">
    <property type="nucleotide sequence ID" value="NZ_JBHIRY010000030.1"/>
</dbReference>
<dbReference type="InterPro" id="IPR009057">
    <property type="entry name" value="Homeodomain-like_sf"/>
</dbReference>
<dbReference type="SUPFAM" id="SSF46689">
    <property type="entry name" value="Homeodomain-like"/>
    <property type="match status" value="1"/>
</dbReference>
<proteinExistence type="predicted"/>
<dbReference type="InterPro" id="IPR001647">
    <property type="entry name" value="HTH_TetR"/>
</dbReference>
<evidence type="ECO:0000256" key="1">
    <source>
        <dbReference type="ARBA" id="ARBA00023125"/>
    </source>
</evidence>
<accession>A0ABV5C6N8</accession>
<dbReference type="PANTHER" id="PTHR30055:SF220">
    <property type="entry name" value="TETR-FAMILY REGULATORY PROTEIN"/>
    <property type="match status" value="1"/>
</dbReference>
<evidence type="ECO:0000259" key="3">
    <source>
        <dbReference type="PROSITE" id="PS50977"/>
    </source>
</evidence>
<feature type="DNA-binding region" description="H-T-H motif" evidence="2">
    <location>
        <begin position="30"/>
        <end position="49"/>
    </location>
</feature>
<dbReference type="PROSITE" id="PS50977">
    <property type="entry name" value="HTH_TETR_2"/>
    <property type="match status" value="1"/>
</dbReference>
<protein>
    <submittedName>
        <fullName evidence="4">TetR/AcrR family transcriptional regulator</fullName>
    </submittedName>
</protein>
<keyword evidence="5" id="KW-1185">Reference proteome</keyword>
<evidence type="ECO:0000313" key="5">
    <source>
        <dbReference type="Proteomes" id="UP001580430"/>
    </source>
</evidence>
<organism evidence="4 5">
    <name type="scientific">Paenibacillus medicaginis</name>
    <dbReference type="NCBI Taxonomy" id="1470560"/>
    <lineage>
        <taxon>Bacteria</taxon>
        <taxon>Bacillati</taxon>
        <taxon>Bacillota</taxon>
        <taxon>Bacilli</taxon>
        <taxon>Bacillales</taxon>
        <taxon>Paenibacillaceae</taxon>
        <taxon>Paenibacillus</taxon>
    </lineage>
</organism>
<dbReference type="EMBL" id="JBHIRY010000030">
    <property type="protein sequence ID" value="MFB5763172.1"/>
    <property type="molecule type" value="Genomic_DNA"/>
</dbReference>
<gene>
    <name evidence="4" type="ORF">ACE5LO_22605</name>
</gene>
<dbReference type="PRINTS" id="PR00455">
    <property type="entry name" value="HTHTETR"/>
</dbReference>
<comment type="caution">
    <text evidence="4">The sequence shown here is derived from an EMBL/GenBank/DDBJ whole genome shotgun (WGS) entry which is preliminary data.</text>
</comment>
<keyword evidence="1 2" id="KW-0238">DNA-binding</keyword>
<dbReference type="PANTHER" id="PTHR30055">
    <property type="entry name" value="HTH-TYPE TRANSCRIPTIONAL REGULATOR RUTR"/>
    <property type="match status" value="1"/>
</dbReference>
<evidence type="ECO:0000256" key="2">
    <source>
        <dbReference type="PROSITE-ProRule" id="PRU00335"/>
    </source>
</evidence>
<dbReference type="Proteomes" id="UP001580430">
    <property type="component" value="Unassembled WGS sequence"/>
</dbReference>
<dbReference type="Gene3D" id="1.10.357.10">
    <property type="entry name" value="Tetracycline Repressor, domain 2"/>
    <property type="match status" value="1"/>
</dbReference>
<name>A0ABV5C6N8_9BACL</name>
<dbReference type="Pfam" id="PF00440">
    <property type="entry name" value="TetR_N"/>
    <property type="match status" value="1"/>
</dbReference>
<reference evidence="4 5" key="1">
    <citation type="submission" date="2024-09" db="EMBL/GenBank/DDBJ databases">
        <title>Paenibacillus zeirhizospherea sp. nov., isolated from surface of the maize (Zea mays) roots in a horticulture field, Hungary.</title>
        <authorList>
            <person name="Marton D."/>
            <person name="Farkas M."/>
            <person name="Bedics A."/>
            <person name="Toth E."/>
            <person name="Tancsics A."/>
            <person name="Boka K."/>
            <person name="Marati G."/>
            <person name="Kriszt B."/>
            <person name="Cserhati M."/>
        </authorList>
    </citation>
    <scope>NUCLEOTIDE SEQUENCE [LARGE SCALE GENOMIC DNA]</scope>
    <source>
        <strain evidence="4 5">JCM 18446</strain>
    </source>
</reference>
<dbReference type="InterPro" id="IPR050109">
    <property type="entry name" value="HTH-type_TetR-like_transc_reg"/>
</dbReference>
<sequence>MRNERPNETRTRILKSTAQLLAASPAGDISNREVCEAAGVKAPTLYHYFDDKEALLHAVVKEAFDQYLAQKRKIEHTGDLIADFKKLWDMHITFGLDNPALYDLMYCRASTHTVSPAAATARSEVMEFMRHIEDVGRLRLPINVSTDLLESVATGLTFHLIRSNSNIHHPLVSITRDMLISILIGLAPSYDDQLVSPQIVEAASTLRHELSKVQISALRASETALLKEWLDILSGN</sequence>